<dbReference type="RefSeq" id="WP_338236703.1">
    <property type="nucleotide sequence ID" value="NZ_BQKE01000001.1"/>
</dbReference>
<dbReference type="AlphaFoldDB" id="A0AAN4VY42"/>
<dbReference type="InterPro" id="IPR011060">
    <property type="entry name" value="RibuloseP-bd_barrel"/>
</dbReference>
<dbReference type="InterPro" id="IPR001240">
    <property type="entry name" value="PRAI_dom"/>
</dbReference>
<evidence type="ECO:0000259" key="10">
    <source>
        <dbReference type="Pfam" id="PF00697"/>
    </source>
</evidence>
<dbReference type="EC" id="5.3.1.24" evidence="3 9"/>
<comment type="catalytic activity">
    <reaction evidence="1 9">
        <text>N-(5-phospho-beta-D-ribosyl)anthranilate = 1-(2-carboxyphenylamino)-1-deoxy-D-ribulose 5-phosphate</text>
        <dbReference type="Rhea" id="RHEA:21540"/>
        <dbReference type="ChEBI" id="CHEBI:18277"/>
        <dbReference type="ChEBI" id="CHEBI:58613"/>
        <dbReference type="EC" id="5.3.1.24"/>
    </reaction>
</comment>
<comment type="pathway">
    <text evidence="2 9">Amino-acid biosynthesis; L-tryptophan biosynthesis; L-tryptophan from chorismate: step 3/5.</text>
</comment>
<dbReference type="CDD" id="cd00405">
    <property type="entry name" value="PRAI"/>
    <property type="match status" value="1"/>
</dbReference>
<keyword evidence="7 9" id="KW-0057">Aromatic amino acid biosynthesis</keyword>
<evidence type="ECO:0000256" key="8">
    <source>
        <dbReference type="ARBA" id="ARBA00023235"/>
    </source>
</evidence>
<reference evidence="11 12" key="1">
    <citation type="submission" date="2021-12" db="EMBL/GenBank/DDBJ databases">
        <title>Genome sequencing of bacteria with rrn-lacking chromosome and rrn-plasmid.</title>
        <authorList>
            <person name="Anda M."/>
            <person name="Iwasaki W."/>
        </authorList>
    </citation>
    <scope>NUCLEOTIDE SEQUENCE [LARGE SCALE GENOMIC DNA]</scope>
    <source>
        <strain evidence="11 12">NBRC 15940</strain>
    </source>
</reference>
<evidence type="ECO:0000256" key="2">
    <source>
        <dbReference type="ARBA" id="ARBA00004664"/>
    </source>
</evidence>
<keyword evidence="12" id="KW-1185">Reference proteome</keyword>
<dbReference type="GO" id="GO:0004640">
    <property type="term" value="F:phosphoribosylanthranilate isomerase activity"/>
    <property type="evidence" value="ECO:0007669"/>
    <property type="project" value="UniProtKB-UniRule"/>
</dbReference>
<evidence type="ECO:0000313" key="12">
    <source>
        <dbReference type="Proteomes" id="UP001310022"/>
    </source>
</evidence>
<evidence type="ECO:0000256" key="1">
    <source>
        <dbReference type="ARBA" id="ARBA00001164"/>
    </source>
</evidence>
<evidence type="ECO:0000256" key="9">
    <source>
        <dbReference type="HAMAP-Rule" id="MF_00135"/>
    </source>
</evidence>
<dbReference type="EMBL" id="BQKE01000001">
    <property type="protein sequence ID" value="GJM61083.1"/>
    <property type="molecule type" value="Genomic_DNA"/>
</dbReference>
<feature type="domain" description="N-(5'phosphoribosyl) anthranilate isomerase (PRAI)" evidence="10">
    <location>
        <begin position="7"/>
        <end position="204"/>
    </location>
</feature>
<dbReference type="Gene3D" id="3.20.20.70">
    <property type="entry name" value="Aldolase class I"/>
    <property type="match status" value="1"/>
</dbReference>
<name>A0AAN4VY42_9BACT</name>
<dbReference type="HAMAP" id="MF_00135">
    <property type="entry name" value="PRAI"/>
    <property type="match status" value="1"/>
</dbReference>
<evidence type="ECO:0000256" key="4">
    <source>
        <dbReference type="ARBA" id="ARBA00022272"/>
    </source>
</evidence>
<proteinExistence type="inferred from homology"/>
<evidence type="ECO:0000256" key="5">
    <source>
        <dbReference type="ARBA" id="ARBA00022605"/>
    </source>
</evidence>
<protein>
    <recommendedName>
        <fullName evidence="4 9">N-(5'-phosphoribosyl)anthranilate isomerase</fullName>
        <shortName evidence="9">PRAI</shortName>
        <ecNumber evidence="3 9">5.3.1.24</ecNumber>
    </recommendedName>
</protein>
<keyword evidence="8 9" id="KW-0413">Isomerase</keyword>
<dbReference type="Proteomes" id="UP001310022">
    <property type="component" value="Unassembled WGS sequence"/>
</dbReference>
<dbReference type="Pfam" id="PF00697">
    <property type="entry name" value="PRAI"/>
    <property type="match status" value="1"/>
</dbReference>
<organism evidence="11 12">
    <name type="scientific">Persicobacter diffluens</name>
    <dbReference type="NCBI Taxonomy" id="981"/>
    <lineage>
        <taxon>Bacteria</taxon>
        <taxon>Pseudomonadati</taxon>
        <taxon>Bacteroidota</taxon>
        <taxon>Cytophagia</taxon>
        <taxon>Cytophagales</taxon>
        <taxon>Persicobacteraceae</taxon>
        <taxon>Persicobacter</taxon>
    </lineage>
</organism>
<dbReference type="InterPro" id="IPR044643">
    <property type="entry name" value="TrpF_fam"/>
</dbReference>
<dbReference type="PANTHER" id="PTHR42894:SF1">
    <property type="entry name" value="N-(5'-PHOSPHORIBOSYL)ANTHRANILATE ISOMERASE"/>
    <property type="match status" value="1"/>
</dbReference>
<evidence type="ECO:0000313" key="11">
    <source>
        <dbReference type="EMBL" id="GJM61083.1"/>
    </source>
</evidence>
<accession>A0AAN4VY42</accession>
<comment type="similarity">
    <text evidence="9">Belongs to the TrpF family.</text>
</comment>
<evidence type="ECO:0000256" key="3">
    <source>
        <dbReference type="ARBA" id="ARBA00012572"/>
    </source>
</evidence>
<dbReference type="InterPro" id="IPR013785">
    <property type="entry name" value="Aldolase_TIM"/>
</dbReference>
<evidence type="ECO:0000256" key="6">
    <source>
        <dbReference type="ARBA" id="ARBA00022822"/>
    </source>
</evidence>
<dbReference type="GO" id="GO:0000162">
    <property type="term" value="P:L-tryptophan biosynthetic process"/>
    <property type="evidence" value="ECO:0007669"/>
    <property type="project" value="UniProtKB-UniRule"/>
</dbReference>
<comment type="caution">
    <text evidence="11">The sequence shown here is derived from an EMBL/GenBank/DDBJ whole genome shotgun (WGS) entry which is preliminary data.</text>
</comment>
<keyword evidence="5 9" id="KW-0028">Amino-acid biosynthesis</keyword>
<sequence length="215" mass="24733">MGKLLWKVCGMRDPENIREVAALKPDLMGFIFYEPSPRHVSDLEAVLESFRYLEEDTYTVGVMVNPTIEEAVRLIDTGRFDYLQLHGKETPEFCASIKAKGLKVIKNFPMDENFNPEVLEPYRKVVDLFLFDTKTKEHGGSGETFDWNLLERIPEDIPYMLSGGLSLKNIKRAKRINTPKPVGLDVNSKFELSPAMKDVRKLMELKTILRHKENI</sequence>
<gene>
    <name evidence="9 11" type="primary">trpF</name>
    <name evidence="11" type="ORF">PEDI_16350</name>
</gene>
<keyword evidence="6 9" id="KW-0822">Tryptophan biosynthesis</keyword>
<evidence type="ECO:0000256" key="7">
    <source>
        <dbReference type="ARBA" id="ARBA00023141"/>
    </source>
</evidence>
<dbReference type="PANTHER" id="PTHR42894">
    <property type="entry name" value="N-(5'-PHOSPHORIBOSYL)ANTHRANILATE ISOMERASE"/>
    <property type="match status" value="1"/>
</dbReference>
<dbReference type="SUPFAM" id="SSF51366">
    <property type="entry name" value="Ribulose-phoshate binding barrel"/>
    <property type="match status" value="1"/>
</dbReference>